<sequence length="125" mass="13434">MRRVAGSRVAVAVGLAVLVSGCSDRQPSREELTAYTQVMPPQGEAVTFFVLTHCGVEYARIGDHWWRAEKPLASDGGGSAPPGWDNPYQEGRLTLDSEQRAVFEAEGDEVVFLRTAGDAEPPGCA</sequence>
<proteinExistence type="predicted"/>
<dbReference type="PROSITE" id="PS51257">
    <property type="entry name" value="PROKAR_LIPOPROTEIN"/>
    <property type="match status" value="1"/>
</dbReference>
<comment type="caution">
    <text evidence="1">The sequence shown here is derived from an EMBL/GenBank/DDBJ whole genome shotgun (WGS) entry which is preliminary data.</text>
</comment>
<gene>
    <name evidence="1" type="ORF">GCM10009867_26450</name>
</gene>
<name>A0ABP6H9H5_9MICO</name>
<protein>
    <recommendedName>
        <fullName evidence="3">C-type lysozyme inhibitor domain-containing protein</fullName>
    </recommendedName>
</protein>
<evidence type="ECO:0000313" key="1">
    <source>
        <dbReference type="EMBL" id="GAA2737800.1"/>
    </source>
</evidence>
<dbReference type="EMBL" id="BAAARN010000003">
    <property type="protein sequence ID" value="GAA2737800.1"/>
    <property type="molecule type" value="Genomic_DNA"/>
</dbReference>
<evidence type="ECO:0000313" key="2">
    <source>
        <dbReference type="Proteomes" id="UP001501326"/>
    </source>
</evidence>
<reference evidence="2" key="1">
    <citation type="journal article" date="2019" name="Int. J. Syst. Evol. Microbiol.">
        <title>The Global Catalogue of Microorganisms (GCM) 10K type strain sequencing project: providing services to taxonomists for standard genome sequencing and annotation.</title>
        <authorList>
            <consortium name="The Broad Institute Genomics Platform"/>
            <consortium name="The Broad Institute Genome Sequencing Center for Infectious Disease"/>
            <person name="Wu L."/>
            <person name="Ma J."/>
        </authorList>
    </citation>
    <scope>NUCLEOTIDE SEQUENCE [LARGE SCALE GENOMIC DNA]</scope>
    <source>
        <strain evidence="2">JCM 16378</strain>
    </source>
</reference>
<evidence type="ECO:0008006" key="3">
    <source>
        <dbReference type="Google" id="ProtNLM"/>
    </source>
</evidence>
<keyword evidence="2" id="KW-1185">Reference proteome</keyword>
<organism evidence="1 2">
    <name type="scientific">Pedococcus aerophilus</name>
    <dbReference type="NCBI Taxonomy" id="436356"/>
    <lineage>
        <taxon>Bacteria</taxon>
        <taxon>Bacillati</taxon>
        <taxon>Actinomycetota</taxon>
        <taxon>Actinomycetes</taxon>
        <taxon>Micrococcales</taxon>
        <taxon>Intrasporangiaceae</taxon>
        <taxon>Pedococcus</taxon>
    </lineage>
</organism>
<dbReference type="Proteomes" id="UP001501326">
    <property type="component" value="Unassembled WGS sequence"/>
</dbReference>
<accession>A0ABP6H9H5</accession>